<comment type="caution">
    <text evidence="1">The sequence shown here is derived from an EMBL/GenBank/DDBJ whole genome shotgun (WGS) entry which is preliminary data.</text>
</comment>
<name>A0ABT2MMS4_9CYAN</name>
<dbReference type="EMBL" id="JAMXFF010000007">
    <property type="protein sequence ID" value="MCT7966040.1"/>
    <property type="molecule type" value="Genomic_DNA"/>
</dbReference>
<gene>
    <name evidence="1" type="ORF">NG799_06800</name>
</gene>
<accession>A0ABT2MMS4</accession>
<keyword evidence="2" id="KW-1185">Reference proteome</keyword>
<dbReference type="RefSeq" id="WP_368005688.1">
    <property type="nucleotide sequence ID" value="NZ_JAMXFF010000007.1"/>
</dbReference>
<sequence length="112" mass="12952">MTEQPCNETDWFDQSSAHRRVLEFLTLDIQNSQEWVNQLLDKIAGLETGKIGEWTRSGNAYYLIFSPHTVTIENLLVEAEPIETISLPEFKEAVLRWQDDLDNSISDLRTII</sequence>
<evidence type="ECO:0000313" key="2">
    <source>
        <dbReference type="Proteomes" id="UP001525890"/>
    </source>
</evidence>
<organism evidence="1 2">
    <name type="scientific">Laspinema palackyanum D2a</name>
    <dbReference type="NCBI Taxonomy" id="2953684"/>
    <lineage>
        <taxon>Bacteria</taxon>
        <taxon>Bacillati</taxon>
        <taxon>Cyanobacteriota</taxon>
        <taxon>Cyanophyceae</taxon>
        <taxon>Oscillatoriophycideae</taxon>
        <taxon>Oscillatoriales</taxon>
        <taxon>Laspinemataceae</taxon>
        <taxon>Laspinema</taxon>
        <taxon>Laspinema palackyanum</taxon>
    </lineage>
</organism>
<dbReference type="Proteomes" id="UP001525890">
    <property type="component" value="Unassembled WGS sequence"/>
</dbReference>
<protein>
    <submittedName>
        <fullName evidence="1">Uncharacterized protein</fullName>
    </submittedName>
</protein>
<reference evidence="1 2" key="1">
    <citation type="journal article" date="2022" name="Front. Microbiol.">
        <title>High genomic differentiation and limited gene flow indicate recent cryptic speciation within the genus Laspinema (cyanobacteria).</title>
        <authorList>
            <person name="Stanojkovic A."/>
            <person name="Skoupy S."/>
            <person name="Skaloud P."/>
            <person name="Dvorak P."/>
        </authorList>
    </citation>
    <scope>NUCLEOTIDE SEQUENCE [LARGE SCALE GENOMIC DNA]</scope>
    <source>
        <strain evidence="1 2">D2a</strain>
    </source>
</reference>
<proteinExistence type="predicted"/>
<evidence type="ECO:0000313" key="1">
    <source>
        <dbReference type="EMBL" id="MCT7966040.1"/>
    </source>
</evidence>